<organism evidence="1 2">
    <name type="scientific">Coemansia linderi</name>
    <dbReference type="NCBI Taxonomy" id="2663919"/>
    <lineage>
        <taxon>Eukaryota</taxon>
        <taxon>Fungi</taxon>
        <taxon>Fungi incertae sedis</taxon>
        <taxon>Zoopagomycota</taxon>
        <taxon>Kickxellomycotina</taxon>
        <taxon>Kickxellomycetes</taxon>
        <taxon>Kickxellales</taxon>
        <taxon>Kickxellaceae</taxon>
        <taxon>Coemansia</taxon>
    </lineage>
</organism>
<dbReference type="Proteomes" id="UP001140066">
    <property type="component" value="Unassembled WGS sequence"/>
</dbReference>
<comment type="caution">
    <text evidence="1">The sequence shown here is derived from an EMBL/GenBank/DDBJ whole genome shotgun (WGS) entry which is preliminary data.</text>
</comment>
<feature type="non-terminal residue" evidence="1">
    <location>
        <position position="1"/>
    </location>
</feature>
<proteinExistence type="predicted"/>
<accession>A0ACC1K0K6</accession>
<dbReference type="EMBL" id="JANBUK010002717">
    <property type="protein sequence ID" value="KAJ2770886.1"/>
    <property type="molecule type" value="Genomic_DNA"/>
</dbReference>
<evidence type="ECO:0000313" key="1">
    <source>
        <dbReference type="EMBL" id="KAJ2770886.1"/>
    </source>
</evidence>
<protein>
    <submittedName>
        <fullName evidence="1">RNA-binding ATPase activator esf2</fullName>
    </submittedName>
</protein>
<gene>
    <name evidence="1" type="primary">ESF2</name>
    <name evidence="1" type="ORF">GGI18_005136</name>
</gene>
<keyword evidence="2" id="KW-1185">Reference proteome</keyword>
<reference evidence="1" key="1">
    <citation type="submission" date="2022-07" db="EMBL/GenBank/DDBJ databases">
        <title>Phylogenomic reconstructions and comparative analyses of Kickxellomycotina fungi.</title>
        <authorList>
            <person name="Reynolds N.K."/>
            <person name="Stajich J.E."/>
            <person name="Barry K."/>
            <person name="Grigoriev I.V."/>
            <person name="Crous P."/>
            <person name="Smith M.E."/>
        </authorList>
    </citation>
    <scope>NUCLEOTIDE SEQUENCE</scope>
    <source>
        <strain evidence="1">BCRC 34191</strain>
    </source>
</reference>
<sequence>PLSEEEILRAQKTERKSGVVYMSRVPPFMKPIKVRQMLQKYGDIGRIYLVEEDDQRRKRRIKGGGNRKRQFTEGWIEFANKKYAKAVATMLNNTNMGGGKKHGFYHDDLWNLKYLPKFKWRHLAEQLAGERAAKEQRLETEMGQSRRELEAYLKNVERAQKISGIKRRREAKKGEGVEVKELVETPRNVWQRDVVSRDAGKSSGVEALASKKRRTQETKVSGILGKIF</sequence>
<evidence type="ECO:0000313" key="2">
    <source>
        <dbReference type="Proteomes" id="UP001140066"/>
    </source>
</evidence>
<name>A0ACC1K0K6_9FUNG</name>